<dbReference type="AlphaFoldDB" id="A0AAW3AY71"/>
<dbReference type="Proteomes" id="UP001500131">
    <property type="component" value="Unassembled WGS sequence"/>
</dbReference>
<accession>A0AAW3AY71</accession>
<organism evidence="1 2">
    <name type="scientific">Leishmania lindenbergi</name>
    <dbReference type="NCBI Taxonomy" id="651832"/>
    <lineage>
        <taxon>Eukaryota</taxon>
        <taxon>Discoba</taxon>
        <taxon>Euglenozoa</taxon>
        <taxon>Kinetoplastea</taxon>
        <taxon>Metakinetoplastina</taxon>
        <taxon>Trypanosomatida</taxon>
        <taxon>Trypanosomatidae</taxon>
        <taxon>Leishmaniinae</taxon>
        <taxon>Leishmania</taxon>
    </lineage>
</organism>
<keyword evidence="2" id="KW-1185">Reference proteome</keyword>
<gene>
    <name evidence="1" type="ORF">Q4I31_000545</name>
</gene>
<dbReference type="EMBL" id="JBAMZK010000001">
    <property type="protein sequence ID" value="KAL0515369.1"/>
    <property type="molecule type" value="Genomic_DNA"/>
</dbReference>
<comment type="caution">
    <text evidence="1">The sequence shown here is derived from an EMBL/GenBank/DDBJ whole genome shotgun (WGS) entry which is preliminary data.</text>
</comment>
<proteinExistence type="predicted"/>
<evidence type="ECO:0000313" key="1">
    <source>
        <dbReference type="EMBL" id="KAL0515369.1"/>
    </source>
</evidence>
<protein>
    <submittedName>
        <fullName evidence="1">Uncharacterized protein</fullName>
    </submittedName>
</protein>
<name>A0AAW3AY71_9TRYP</name>
<sequence length="127" mass="14526">MQRRQSDGEAMRAFAKSSTRLVASWTKRHRHRWSLQHCARPHPSAGITNLHSRTPKGWLHAARLPPQGMAALNPEMPRTEVADQYPGRMHTVRSTKHYSDNVAEFGTAAERTRIKTRDDLHALRCHS</sequence>
<reference evidence="1 2" key="1">
    <citation type="submission" date="2024-02" db="EMBL/GenBank/DDBJ databases">
        <title>FIRST GENOME SEQUENCES OF Leishmania (Viannia) shawi, Leishmania (Viannia) lindenbergi AND Leishmania (Viannia) utingensis.</title>
        <authorList>
            <person name="Resadore F."/>
            <person name="Custodio M.G.F."/>
            <person name="Boite M.C."/>
            <person name="Cupolillo E."/>
            <person name="Ferreira G.E.M."/>
        </authorList>
    </citation>
    <scope>NUCLEOTIDE SEQUENCE [LARGE SCALE GENOMIC DNA]</scope>
    <source>
        <strain evidence="1 2">MHOM/BR/1966/M15733</strain>
    </source>
</reference>
<evidence type="ECO:0000313" key="2">
    <source>
        <dbReference type="Proteomes" id="UP001500131"/>
    </source>
</evidence>